<dbReference type="Proteomes" id="UP001500888">
    <property type="component" value="Unassembled WGS sequence"/>
</dbReference>
<evidence type="ECO:0000313" key="1">
    <source>
        <dbReference type="EMBL" id="GAA3821813.1"/>
    </source>
</evidence>
<dbReference type="EMBL" id="BAAAZR010000017">
    <property type="protein sequence ID" value="GAA3821813.1"/>
    <property type="molecule type" value="Genomic_DNA"/>
</dbReference>
<sequence length="59" mass="6815">MRAGLDGLLWVWSRRYYAIAHWQTRVPLIVDAPLLAELRELMREAELPDLVGEAHFVAV</sequence>
<name>A0ABP7ILY6_9ACTN</name>
<reference evidence="2" key="1">
    <citation type="journal article" date="2019" name="Int. J. Syst. Evol. Microbiol.">
        <title>The Global Catalogue of Microorganisms (GCM) 10K type strain sequencing project: providing services to taxonomists for standard genome sequencing and annotation.</title>
        <authorList>
            <consortium name="The Broad Institute Genomics Platform"/>
            <consortium name="The Broad Institute Genome Sequencing Center for Infectious Disease"/>
            <person name="Wu L."/>
            <person name="Ma J."/>
        </authorList>
    </citation>
    <scope>NUCLEOTIDE SEQUENCE [LARGE SCALE GENOMIC DNA]</scope>
    <source>
        <strain evidence="2">JCM 16908</strain>
    </source>
</reference>
<evidence type="ECO:0000313" key="2">
    <source>
        <dbReference type="Proteomes" id="UP001500888"/>
    </source>
</evidence>
<proteinExistence type="predicted"/>
<dbReference type="RefSeq" id="WP_344944187.1">
    <property type="nucleotide sequence ID" value="NZ_BAAAZR010000017.1"/>
</dbReference>
<gene>
    <name evidence="1" type="ORF">GCM10022226_47680</name>
</gene>
<keyword evidence="2" id="KW-1185">Reference proteome</keyword>
<comment type="caution">
    <text evidence="1">The sequence shown here is derived from an EMBL/GenBank/DDBJ whole genome shotgun (WGS) entry which is preliminary data.</text>
</comment>
<organism evidence="1 2">
    <name type="scientific">Sphaerisporangium flaviroseum</name>
    <dbReference type="NCBI Taxonomy" id="509199"/>
    <lineage>
        <taxon>Bacteria</taxon>
        <taxon>Bacillati</taxon>
        <taxon>Actinomycetota</taxon>
        <taxon>Actinomycetes</taxon>
        <taxon>Streptosporangiales</taxon>
        <taxon>Streptosporangiaceae</taxon>
        <taxon>Sphaerisporangium</taxon>
    </lineage>
</organism>
<protein>
    <submittedName>
        <fullName evidence="1">Uncharacterized protein</fullName>
    </submittedName>
</protein>
<accession>A0ABP7ILY6</accession>